<evidence type="ECO:0000313" key="3">
    <source>
        <dbReference type="Proteomes" id="UP000000226"/>
    </source>
</evidence>
<proteinExistence type="predicted"/>
<dbReference type="InterPro" id="IPR050232">
    <property type="entry name" value="FBL13/AtMIF1-like"/>
</dbReference>
<reference evidence="3" key="1">
    <citation type="journal article" date="2014" name="Nat. Genet.">
        <title>A reference genome for common bean and genome-wide analysis of dual domestications.</title>
        <authorList>
            <person name="Schmutz J."/>
            <person name="McClean P.E."/>
            <person name="Mamidi S."/>
            <person name="Wu G.A."/>
            <person name="Cannon S.B."/>
            <person name="Grimwood J."/>
            <person name="Jenkins J."/>
            <person name="Shu S."/>
            <person name="Song Q."/>
            <person name="Chavarro C."/>
            <person name="Torres-Torres M."/>
            <person name="Geffroy V."/>
            <person name="Moghaddam S.M."/>
            <person name="Gao D."/>
            <person name="Abernathy B."/>
            <person name="Barry K."/>
            <person name="Blair M."/>
            <person name="Brick M.A."/>
            <person name="Chovatia M."/>
            <person name="Gepts P."/>
            <person name="Goodstein D.M."/>
            <person name="Gonzales M."/>
            <person name="Hellsten U."/>
            <person name="Hyten D.L."/>
            <person name="Jia G."/>
            <person name="Kelly J.D."/>
            <person name="Kudrna D."/>
            <person name="Lee R."/>
            <person name="Richard M.M."/>
            <person name="Miklas P.N."/>
            <person name="Osorno J.M."/>
            <person name="Rodrigues J."/>
            <person name="Thareau V."/>
            <person name="Urrea C.A."/>
            <person name="Wang M."/>
            <person name="Yu Y."/>
            <person name="Zhang M."/>
            <person name="Wing R.A."/>
            <person name="Cregan P.B."/>
            <person name="Rokhsar D.S."/>
            <person name="Jackson S.A."/>
        </authorList>
    </citation>
    <scope>NUCLEOTIDE SEQUENCE [LARGE SCALE GENOMIC DNA]</scope>
    <source>
        <strain evidence="3">cv. G19833</strain>
    </source>
</reference>
<dbReference type="OMA" id="ILIIREW"/>
<protein>
    <recommendedName>
        <fullName evidence="1">F-box domain-containing protein</fullName>
    </recommendedName>
</protein>
<dbReference type="Gramene" id="ESW29157">
    <property type="protein sequence ID" value="ESW29157"/>
    <property type="gene ID" value="PHAVU_002G047900g"/>
</dbReference>
<dbReference type="eggNOG" id="ENOG502RYTW">
    <property type="taxonomic scope" value="Eukaryota"/>
</dbReference>
<dbReference type="SUPFAM" id="SSF52047">
    <property type="entry name" value="RNI-like"/>
    <property type="match status" value="1"/>
</dbReference>
<evidence type="ECO:0000259" key="1">
    <source>
        <dbReference type="PROSITE" id="PS50181"/>
    </source>
</evidence>
<sequence length="456" mass="51685">MDANSMTGNEQHKGERSTELGDLPNEILQEIISKLPIKNAIQTAVISKNWENQWKNMSKVKLVGRGYRERKEFTKFVDKLVAVLNTSCIKILSLSYDFCDDSPMVNGWLSAFIKPTIQELSLDFESLEDPLTFSDSLFRSKDLTHFHLNMPQIIMLPSYICFPSLSTLSFRDVVFPDSLSTQRLFTGCPSLKKLSLIDCNWSNVETVHIACPMLQILIIREWEDDQIDSVAPDDPTDCRIVITADNLKTFTYDGDFLNDYVLDCNTSSITNGAVEVHPPPIDSMDAGFFVLKLLKALSEVEKLSISDFAAEALRPYYLSKLPLFNNLVKFHVESGALMNLASAALLTILRRSPRLESLDFAMGVFLNKNALKKVVPFPSCFETSLKTIRIYGFTGRKEELFAIKFFLTSTPQLDALWIFSYPYGFDGDEGVDRLHKLRTKILGFARVSVDCEIYFQ</sequence>
<dbReference type="InterPro" id="IPR053781">
    <property type="entry name" value="F-box_AtFBL13-like"/>
</dbReference>
<dbReference type="Pfam" id="PF00646">
    <property type="entry name" value="F-box"/>
    <property type="match status" value="1"/>
</dbReference>
<dbReference type="PANTHER" id="PTHR31900">
    <property type="entry name" value="F-BOX/RNI SUPERFAMILY PROTEIN-RELATED"/>
    <property type="match status" value="1"/>
</dbReference>
<feature type="domain" description="F-box" evidence="1">
    <location>
        <begin position="17"/>
        <end position="52"/>
    </location>
</feature>
<dbReference type="Proteomes" id="UP000000226">
    <property type="component" value="Chromosome 2"/>
</dbReference>
<dbReference type="Pfam" id="PF24758">
    <property type="entry name" value="LRR_At5g56370"/>
    <property type="match status" value="1"/>
</dbReference>
<gene>
    <name evidence="2" type="ORF">PHAVU_002G047900g</name>
</gene>
<dbReference type="InterPro" id="IPR032675">
    <property type="entry name" value="LRR_dom_sf"/>
</dbReference>
<dbReference type="EMBL" id="CM002289">
    <property type="protein sequence ID" value="ESW29157.1"/>
    <property type="molecule type" value="Genomic_DNA"/>
</dbReference>
<dbReference type="InterPro" id="IPR006566">
    <property type="entry name" value="FBD"/>
</dbReference>
<name>V7CG67_PHAVU</name>
<dbReference type="CDD" id="cd22160">
    <property type="entry name" value="F-box_AtFBL13-like"/>
    <property type="match status" value="1"/>
</dbReference>
<dbReference type="AlphaFoldDB" id="V7CG67"/>
<dbReference type="Pfam" id="PF08387">
    <property type="entry name" value="FBD"/>
    <property type="match status" value="1"/>
</dbReference>
<dbReference type="SUPFAM" id="SSF81383">
    <property type="entry name" value="F-box domain"/>
    <property type="match status" value="1"/>
</dbReference>
<accession>V7CG67</accession>
<dbReference type="PROSITE" id="PS50181">
    <property type="entry name" value="FBOX"/>
    <property type="match status" value="1"/>
</dbReference>
<dbReference type="InterPro" id="IPR001810">
    <property type="entry name" value="F-box_dom"/>
</dbReference>
<keyword evidence="3" id="KW-1185">Reference proteome</keyword>
<dbReference type="InterPro" id="IPR055411">
    <property type="entry name" value="LRR_FXL15/At3g58940/PEG3-like"/>
</dbReference>
<evidence type="ECO:0000313" key="2">
    <source>
        <dbReference type="EMBL" id="ESW29157.1"/>
    </source>
</evidence>
<dbReference type="InterPro" id="IPR036047">
    <property type="entry name" value="F-box-like_dom_sf"/>
</dbReference>
<dbReference type="Gene3D" id="3.80.10.10">
    <property type="entry name" value="Ribonuclease Inhibitor"/>
    <property type="match status" value="1"/>
</dbReference>
<organism evidence="2 3">
    <name type="scientific">Phaseolus vulgaris</name>
    <name type="common">Kidney bean</name>
    <name type="synonym">French bean</name>
    <dbReference type="NCBI Taxonomy" id="3885"/>
    <lineage>
        <taxon>Eukaryota</taxon>
        <taxon>Viridiplantae</taxon>
        <taxon>Streptophyta</taxon>
        <taxon>Embryophyta</taxon>
        <taxon>Tracheophyta</taxon>
        <taxon>Spermatophyta</taxon>
        <taxon>Magnoliopsida</taxon>
        <taxon>eudicotyledons</taxon>
        <taxon>Gunneridae</taxon>
        <taxon>Pentapetalae</taxon>
        <taxon>rosids</taxon>
        <taxon>fabids</taxon>
        <taxon>Fabales</taxon>
        <taxon>Fabaceae</taxon>
        <taxon>Papilionoideae</taxon>
        <taxon>50 kb inversion clade</taxon>
        <taxon>NPAAA clade</taxon>
        <taxon>indigoferoid/millettioid clade</taxon>
        <taxon>Phaseoleae</taxon>
        <taxon>Phaseolus</taxon>
    </lineage>
</organism>
<dbReference type="OrthoDB" id="1298252at2759"/>
<dbReference type="SMART" id="SM00579">
    <property type="entry name" value="FBD"/>
    <property type="match status" value="1"/>
</dbReference>
<dbReference type="STRING" id="3885.V7CG67"/>
<dbReference type="PANTHER" id="PTHR31900:SF30">
    <property type="entry name" value="SUPERFAMILY PROTEIN, PUTATIVE-RELATED"/>
    <property type="match status" value="1"/>
</dbReference>